<evidence type="ECO:0000256" key="1">
    <source>
        <dbReference type="ARBA" id="ARBA00022670"/>
    </source>
</evidence>
<dbReference type="AlphaFoldDB" id="A0ABD3IQY5"/>
<dbReference type="InterPro" id="IPR021109">
    <property type="entry name" value="Peptidase_aspartic_dom_sf"/>
</dbReference>
<protein>
    <recommendedName>
        <fullName evidence="3">Peptidase A1 domain-containing protein</fullName>
    </recommendedName>
</protein>
<dbReference type="Gene3D" id="2.40.70.10">
    <property type="entry name" value="Acid Proteases"/>
    <property type="match status" value="1"/>
</dbReference>
<gene>
    <name evidence="4" type="ORF">ACJRO7_008377</name>
</gene>
<evidence type="ECO:0000313" key="5">
    <source>
        <dbReference type="Proteomes" id="UP001634007"/>
    </source>
</evidence>
<comment type="caution">
    <text evidence="4">The sequence shown here is derived from an EMBL/GenBank/DDBJ whole genome shotgun (WGS) entry which is preliminary data.</text>
</comment>
<dbReference type="Pfam" id="PF14541">
    <property type="entry name" value="TAXi_C"/>
    <property type="match status" value="1"/>
</dbReference>
<proteinExistence type="predicted"/>
<keyword evidence="2" id="KW-0378">Hydrolase</keyword>
<dbReference type="GO" id="GO:0006508">
    <property type="term" value="P:proteolysis"/>
    <property type="evidence" value="ECO:0007669"/>
    <property type="project" value="UniProtKB-KW"/>
</dbReference>
<dbReference type="PANTHER" id="PTHR47967:SF23">
    <property type="entry name" value="OS04G0448300 PROTEIN"/>
    <property type="match status" value="1"/>
</dbReference>
<organism evidence="4 5">
    <name type="scientific">Eucalyptus globulus</name>
    <name type="common">Tasmanian blue gum</name>
    <dbReference type="NCBI Taxonomy" id="34317"/>
    <lineage>
        <taxon>Eukaryota</taxon>
        <taxon>Viridiplantae</taxon>
        <taxon>Streptophyta</taxon>
        <taxon>Embryophyta</taxon>
        <taxon>Tracheophyta</taxon>
        <taxon>Spermatophyta</taxon>
        <taxon>Magnoliopsida</taxon>
        <taxon>eudicotyledons</taxon>
        <taxon>Gunneridae</taxon>
        <taxon>Pentapetalae</taxon>
        <taxon>rosids</taxon>
        <taxon>malvids</taxon>
        <taxon>Myrtales</taxon>
        <taxon>Myrtaceae</taxon>
        <taxon>Myrtoideae</taxon>
        <taxon>Eucalypteae</taxon>
        <taxon>Eucalyptus</taxon>
    </lineage>
</organism>
<reference evidence="4 5" key="1">
    <citation type="submission" date="2024-11" db="EMBL/GenBank/DDBJ databases">
        <title>Chromosome-level genome assembly of Eucalyptus globulus Labill. provides insights into its genome evolution.</title>
        <authorList>
            <person name="Li X."/>
        </authorList>
    </citation>
    <scope>NUCLEOTIDE SEQUENCE [LARGE SCALE GENOMIC DNA]</scope>
    <source>
        <strain evidence="4">CL2024</strain>
        <tissue evidence="4">Fresh tender leaves</tissue>
    </source>
</reference>
<accession>A0ABD3IQY5</accession>
<evidence type="ECO:0000259" key="3">
    <source>
        <dbReference type="PROSITE" id="PS51767"/>
    </source>
</evidence>
<dbReference type="PANTHER" id="PTHR47967">
    <property type="entry name" value="OS07G0603500 PROTEIN-RELATED"/>
    <property type="match status" value="1"/>
</dbReference>
<dbReference type="EMBL" id="JBJKBG010000011">
    <property type="protein sequence ID" value="KAL3716792.1"/>
    <property type="molecule type" value="Genomic_DNA"/>
</dbReference>
<dbReference type="InterPro" id="IPR051708">
    <property type="entry name" value="Plant_Aspart_Prot_A1"/>
</dbReference>
<dbReference type="Proteomes" id="UP001634007">
    <property type="component" value="Unassembled WGS sequence"/>
</dbReference>
<name>A0ABD3IQY5_EUCGL</name>
<dbReference type="InterPro" id="IPR032799">
    <property type="entry name" value="TAXi_C"/>
</dbReference>
<dbReference type="InterPro" id="IPR033121">
    <property type="entry name" value="PEPTIDASE_A1"/>
</dbReference>
<dbReference type="SUPFAM" id="SSF50630">
    <property type="entry name" value="Acid proteases"/>
    <property type="match status" value="1"/>
</dbReference>
<evidence type="ECO:0000313" key="4">
    <source>
        <dbReference type="EMBL" id="KAL3716792.1"/>
    </source>
</evidence>
<feature type="domain" description="Peptidase A1" evidence="3">
    <location>
        <begin position="1"/>
        <end position="107"/>
    </location>
</feature>
<keyword evidence="1" id="KW-0645">Protease</keyword>
<keyword evidence="5" id="KW-1185">Reference proteome</keyword>
<evidence type="ECO:0000256" key="2">
    <source>
        <dbReference type="ARBA" id="ARBA00022801"/>
    </source>
</evidence>
<dbReference type="PROSITE" id="PS51767">
    <property type="entry name" value="PEPTIDASE_A1"/>
    <property type="match status" value="1"/>
</dbReference>
<dbReference type="GO" id="GO:0008233">
    <property type="term" value="F:peptidase activity"/>
    <property type="evidence" value="ECO:0007669"/>
    <property type="project" value="UniProtKB-KW"/>
</dbReference>
<sequence length="126" mass="13870">MILDPTAYKVVAGTVSKYTKDKLGRDPSMDEFDYLCYADVSGTPAAITIMFKGLAFEISQKNAWETVGQGQHCLTILSGDSVSILGVVQQRDVNVGFDRDYNYLSLQYTDCPLVPDQSSSDNINDI</sequence>